<protein>
    <submittedName>
        <fullName evidence="8">DNA internalization-related competence protein ComEC/Rec2</fullName>
    </submittedName>
</protein>
<dbReference type="AlphaFoldDB" id="A0A5N4WQM5"/>
<reference evidence="8 9" key="1">
    <citation type="submission" date="2019-09" db="EMBL/GenBank/DDBJ databases">
        <title>Draft genome sequence of Acinetobacter tandoii W4-4-4 isolated from environmental water sample.</title>
        <authorList>
            <person name="Wee S.K."/>
            <person name="Yan B."/>
            <person name="Mustaffa S.B."/>
            <person name="Yap E.P.H."/>
        </authorList>
    </citation>
    <scope>NUCLEOTIDE SEQUENCE [LARGE SCALE GENOMIC DNA]</scope>
    <source>
        <strain evidence="8 9">W4-4-4</strain>
    </source>
</reference>
<feature type="transmembrane region" description="Helical" evidence="6">
    <location>
        <begin position="350"/>
        <end position="380"/>
    </location>
</feature>
<dbReference type="PANTHER" id="PTHR30619:SF7">
    <property type="entry name" value="BETA-LACTAMASE DOMAIN PROTEIN"/>
    <property type="match status" value="1"/>
</dbReference>
<feature type="transmembrane region" description="Helical" evidence="6">
    <location>
        <begin position="20"/>
        <end position="42"/>
    </location>
</feature>
<dbReference type="Pfam" id="PF03772">
    <property type="entry name" value="Competence"/>
    <property type="match status" value="1"/>
</dbReference>
<sequence>MMYYILVAWILGITGMGKVWALTGQTCALLAIVCLIFQCVLFKFPQLNLPSIRLIRLSLLCLLSFNLAYVYADSSLTQRLSLRELTAKPAEVIVHVKSLNQLQSNHVQQQIVVLNNQKQPVKWLAYIHPSSDTSLELGQYYRLYGEVLPAHSYAIEGAFDQEKWFLQQNIMAAFRVKKAEKLTEQQLYAMGFMSYLRQQNSIVAEIQLAIEQQRLKLRNTLQQQSLHHSGLLLALLTGDQSLLNPEVEALFKRMGLSHLLAISGPHVLIFAVMLCWMIHRLIIRFTPSWYLRYPKPYLLVIPFCMGVLLYTAFVGFEIPALRTLLTSCIVAVLILLRFKLQALQVLLLSAAILLFLDPFSILSAAFWLSYCACLVLLRIYQTIQQQPEQLMLTRYAQLKLYIAILFESQWKIFLALLPLMLVFFQQVVWIAPFSNMLALPWLSLLVVPLSIIATLCLWVIPPLGTLLFKLNDLGVSFLLSILNTGDQIFGSTVQNIAMSWTVMFGLILGLIILFLPRGIVPKSWSVVCFLPIFILDESKHAFELQILDVGQGQAIFLQNHNQQMMIDMGGHYDEQKFSVGQQLIRPFLNSRGISNLDQLVLTHLDQDHSGAYFSLRSTLPIQTIYSNEQVRVMPESQFNYCHSGQVWQLKGVKIQVLSPKEQQLTEVTHNQNELSCVLYVQVQNAQPYANFLLMGDAGWEAEYQILKDYPDLKVDVLVLGHHGSKNSSAYDFLKQLKPKIAIASAGINNRYGHPSKLTLQRLNELKIPLYSTIDKGSIQFIQAQDQTIQLNFYRDQQRWLNR</sequence>
<dbReference type="InterPro" id="IPR035681">
    <property type="entry name" value="ComA-like_MBL"/>
</dbReference>
<dbReference type="InterPro" id="IPR052159">
    <property type="entry name" value="Competence_DNA_uptake"/>
</dbReference>
<gene>
    <name evidence="8" type="ORF">F4W09_04660</name>
</gene>
<evidence type="ECO:0000256" key="2">
    <source>
        <dbReference type="ARBA" id="ARBA00022475"/>
    </source>
</evidence>
<accession>A0A5N4WQM5</accession>
<dbReference type="InterPro" id="IPR001279">
    <property type="entry name" value="Metallo-B-lactamas"/>
</dbReference>
<dbReference type="Pfam" id="PF00753">
    <property type="entry name" value="Lactamase_B"/>
    <property type="match status" value="1"/>
</dbReference>
<feature type="transmembrane region" description="Helical" evidence="6">
    <location>
        <begin position="297"/>
        <end position="314"/>
    </location>
</feature>
<dbReference type="RefSeq" id="WP_151504173.1">
    <property type="nucleotide sequence ID" value="NZ_VXLD01000002.1"/>
</dbReference>
<feature type="domain" description="Metallo-beta-lactamase" evidence="7">
    <location>
        <begin position="551"/>
        <end position="747"/>
    </location>
</feature>
<dbReference type="NCBIfam" id="TIGR00360">
    <property type="entry name" value="ComEC_N-term"/>
    <property type="match status" value="1"/>
</dbReference>
<comment type="subcellular location">
    <subcellularLocation>
        <location evidence="1">Cell membrane</location>
        <topology evidence="1">Multi-pass membrane protein</topology>
    </subcellularLocation>
</comment>
<dbReference type="InterPro" id="IPR036866">
    <property type="entry name" value="RibonucZ/Hydroxyglut_hydro"/>
</dbReference>
<dbReference type="InterPro" id="IPR025405">
    <property type="entry name" value="DUF4131"/>
</dbReference>
<comment type="caution">
    <text evidence="8">The sequence shown here is derived from an EMBL/GenBank/DDBJ whole genome shotgun (WGS) entry which is preliminary data.</text>
</comment>
<evidence type="ECO:0000256" key="5">
    <source>
        <dbReference type="ARBA" id="ARBA00023136"/>
    </source>
</evidence>
<name>A0A5N4WQM5_9GAMM</name>
<dbReference type="GO" id="GO:0030420">
    <property type="term" value="P:establishment of competence for transformation"/>
    <property type="evidence" value="ECO:0007669"/>
    <property type="project" value="InterPro"/>
</dbReference>
<dbReference type="CDD" id="cd07731">
    <property type="entry name" value="ComA-like_MBL-fold"/>
    <property type="match status" value="1"/>
</dbReference>
<dbReference type="InterPro" id="IPR004797">
    <property type="entry name" value="Competence_ComEC/Rec2"/>
</dbReference>
<dbReference type="NCBIfam" id="TIGR00361">
    <property type="entry name" value="ComEC_Rec2"/>
    <property type="match status" value="1"/>
</dbReference>
<feature type="transmembrane region" description="Helical" evidence="6">
    <location>
        <begin position="255"/>
        <end position="276"/>
    </location>
</feature>
<keyword evidence="5 6" id="KW-0472">Membrane</keyword>
<dbReference type="GO" id="GO:0005886">
    <property type="term" value="C:plasma membrane"/>
    <property type="evidence" value="ECO:0007669"/>
    <property type="project" value="UniProtKB-SubCell"/>
</dbReference>
<evidence type="ECO:0000256" key="3">
    <source>
        <dbReference type="ARBA" id="ARBA00022692"/>
    </source>
</evidence>
<feature type="transmembrane region" description="Helical" evidence="6">
    <location>
        <begin position="436"/>
        <end position="460"/>
    </location>
</feature>
<evidence type="ECO:0000313" key="8">
    <source>
        <dbReference type="EMBL" id="KAB1858033.1"/>
    </source>
</evidence>
<evidence type="ECO:0000259" key="7">
    <source>
        <dbReference type="SMART" id="SM00849"/>
    </source>
</evidence>
<feature type="transmembrane region" description="Helical" evidence="6">
    <location>
        <begin position="400"/>
        <end position="424"/>
    </location>
</feature>
<dbReference type="InterPro" id="IPR004477">
    <property type="entry name" value="ComEC_N"/>
</dbReference>
<dbReference type="SMART" id="SM00849">
    <property type="entry name" value="Lactamase_B"/>
    <property type="match status" value="1"/>
</dbReference>
<evidence type="ECO:0000256" key="1">
    <source>
        <dbReference type="ARBA" id="ARBA00004651"/>
    </source>
</evidence>
<dbReference type="Pfam" id="PF13567">
    <property type="entry name" value="DUF4131"/>
    <property type="match status" value="1"/>
</dbReference>
<dbReference type="Proteomes" id="UP000325788">
    <property type="component" value="Unassembled WGS sequence"/>
</dbReference>
<organism evidence="8 9">
    <name type="scientific">Acinetobacter tandoii</name>
    <dbReference type="NCBI Taxonomy" id="202954"/>
    <lineage>
        <taxon>Bacteria</taxon>
        <taxon>Pseudomonadati</taxon>
        <taxon>Pseudomonadota</taxon>
        <taxon>Gammaproteobacteria</taxon>
        <taxon>Moraxellales</taxon>
        <taxon>Moraxellaceae</taxon>
        <taxon>Acinetobacter</taxon>
    </lineage>
</organism>
<dbReference type="Gene3D" id="3.60.15.10">
    <property type="entry name" value="Ribonuclease Z/Hydroxyacylglutathione hydrolase-like"/>
    <property type="match status" value="1"/>
</dbReference>
<dbReference type="PANTHER" id="PTHR30619">
    <property type="entry name" value="DNA INTERNALIZATION/COMPETENCE PROTEIN COMEC/REC2"/>
    <property type="match status" value="1"/>
</dbReference>
<feature type="transmembrane region" description="Helical" evidence="6">
    <location>
        <begin position="54"/>
        <end position="72"/>
    </location>
</feature>
<dbReference type="EMBL" id="VXLD01000002">
    <property type="protein sequence ID" value="KAB1858033.1"/>
    <property type="molecule type" value="Genomic_DNA"/>
</dbReference>
<keyword evidence="2" id="KW-1003">Cell membrane</keyword>
<keyword evidence="3 6" id="KW-0812">Transmembrane</keyword>
<evidence type="ECO:0000256" key="4">
    <source>
        <dbReference type="ARBA" id="ARBA00022989"/>
    </source>
</evidence>
<evidence type="ECO:0000256" key="6">
    <source>
        <dbReference type="SAM" id="Phobius"/>
    </source>
</evidence>
<feature type="transmembrane region" description="Helical" evidence="6">
    <location>
        <begin position="496"/>
        <end position="515"/>
    </location>
</feature>
<evidence type="ECO:0000313" key="9">
    <source>
        <dbReference type="Proteomes" id="UP000325788"/>
    </source>
</evidence>
<dbReference type="SUPFAM" id="SSF56281">
    <property type="entry name" value="Metallo-hydrolase/oxidoreductase"/>
    <property type="match status" value="1"/>
</dbReference>
<proteinExistence type="predicted"/>
<keyword evidence="4 6" id="KW-1133">Transmembrane helix</keyword>